<evidence type="ECO:0000313" key="2">
    <source>
        <dbReference type="EMBL" id="CFE53522.1"/>
    </source>
</evidence>
<proteinExistence type="predicted"/>
<evidence type="ECO:0000313" key="3">
    <source>
        <dbReference type="EMBL" id="CKS42073.1"/>
    </source>
</evidence>
<dbReference type="EMBL" id="CHKL01000740">
    <property type="protein sequence ID" value="COX25140.1"/>
    <property type="molecule type" value="Genomic_DNA"/>
</dbReference>
<evidence type="ECO:0000313" key="13">
    <source>
        <dbReference type="Proteomes" id="UP000048600"/>
    </source>
</evidence>
<dbReference type="EMBL" id="CFOH01000361">
    <property type="protein sequence ID" value="CFE53522.1"/>
    <property type="molecule type" value="Genomic_DNA"/>
</dbReference>
<accession>A0A0T9FZT4</accession>
<dbReference type="EMBL" id="CFOE01000392">
    <property type="protein sequence ID" value="CFE41021.1"/>
    <property type="molecule type" value="Genomic_DNA"/>
</dbReference>
<evidence type="ECO:0000313" key="7">
    <source>
        <dbReference type="EMBL" id="COX25140.1"/>
    </source>
</evidence>
<evidence type="ECO:0000313" key="6">
    <source>
        <dbReference type="EMBL" id="COW76930.1"/>
    </source>
</evidence>
<evidence type="ECO:0000313" key="14">
    <source>
        <dbReference type="Proteomes" id="UP000048948"/>
    </source>
</evidence>
<protein>
    <submittedName>
        <fullName evidence="5">Uncharacterized protein</fullName>
    </submittedName>
</protein>
<dbReference type="Proteomes" id="UP000038802">
    <property type="component" value="Unassembled WGS sequence"/>
</dbReference>
<gene>
    <name evidence="4" type="ORF">ERS007661_01266</name>
    <name evidence="1" type="ORF">ERS007681_02730</name>
    <name evidence="2" type="ORF">ERS007688_02257</name>
    <name evidence="5" type="ORF">ERS007703_02996</name>
    <name evidence="6" type="ORF">ERS007720_03240</name>
    <name evidence="7" type="ORF">ERS007741_04059</name>
    <name evidence="3" type="ORF">ERS027646_01823</name>
</gene>
<dbReference type="AlphaFoldDB" id="A0A0T9FZT4"/>
<evidence type="ECO:0000313" key="1">
    <source>
        <dbReference type="EMBL" id="CFE41021.1"/>
    </source>
</evidence>
<evidence type="ECO:0000313" key="5">
    <source>
        <dbReference type="EMBL" id="COW18619.1"/>
    </source>
</evidence>
<dbReference type="EMBL" id="CSAJ01000499">
    <property type="protein sequence ID" value="COW76930.1"/>
    <property type="molecule type" value="Genomic_DNA"/>
</dbReference>
<evidence type="ECO:0000313" key="9">
    <source>
        <dbReference type="Proteomes" id="UP000039217"/>
    </source>
</evidence>
<sequence>MLVVGDIANDQLPGAGVGPQPLLPAPRVTGNHRVGRRQDVLRRAVILFQQNGSGVGVVTFEVFDVADGGAAERIDRLIGIPDDAQLAGGNTVIAVAADQLAHQYVLGVVGVLVFVNQDMPEPPTVVLGDLREGLQHRDGLADQVVEVQRVGRPQPPLVFVINRRHGAR</sequence>
<evidence type="ECO:0000313" key="8">
    <source>
        <dbReference type="Proteomes" id="UP000038802"/>
    </source>
</evidence>
<dbReference type="EMBL" id="CNGE01000295">
    <property type="protein sequence ID" value="CKS42073.1"/>
    <property type="molecule type" value="Genomic_DNA"/>
</dbReference>
<dbReference type="Proteomes" id="UP000048600">
    <property type="component" value="Unassembled WGS sequence"/>
</dbReference>
<evidence type="ECO:0000313" key="10">
    <source>
        <dbReference type="Proteomes" id="UP000044938"/>
    </source>
</evidence>
<dbReference type="Proteomes" id="UP000048289">
    <property type="component" value="Unassembled WGS sequence"/>
</dbReference>
<evidence type="ECO:0000313" key="4">
    <source>
        <dbReference type="EMBL" id="CNU85041.1"/>
    </source>
</evidence>
<dbReference type="EMBL" id="CQQC01000334">
    <property type="protein sequence ID" value="CNU85041.1"/>
    <property type="molecule type" value="Genomic_DNA"/>
</dbReference>
<name>A0A0T9FZT4_MYCTX</name>
<evidence type="ECO:0000313" key="12">
    <source>
        <dbReference type="Proteomes" id="UP000048289"/>
    </source>
</evidence>
<reference evidence="5" key="1">
    <citation type="submission" date="2015-03" db="EMBL/GenBank/DDBJ databases">
        <authorList>
            <person name="Murphy D."/>
        </authorList>
    </citation>
    <scope>NUCLEOTIDE SEQUENCE [LARGE SCALE GENOMIC DNA]</scope>
    <source>
        <strain evidence="5">K00500041</strain>
    </source>
</reference>
<dbReference type="Proteomes" id="UP000044938">
    <property type="component" value="Unassembled WGS sequence"/>
</dbReference>
<reference evidence="8 9" key="2">
    <citation type="submission" date="2015-03" db="EMBL/GenBank/DDBJ databases">
        <authorList>
            <consortium name="Pathogen Informatics"/>
        </authorList>
    </citation>
    <scope>NUCLEOTIDE SEQUENCE [LARGE SCALE GENOMIC DNA]</scope>
    <source>
        <strain evidence="3 14">Bir 172</strain>
        <strain evidence="4 9">D00501624</strain>
        <strain evidence="1 12">G09901357</strain>
        <strain evidence="2 11">H09601792</strain>
        <strain evidence="8">K00500041</strain>
        <strain evidence="6 10">M09401471</strain>
        <strain evidence="7 13">P00601463</strain>
    </source>
</reference>
<dbReference type="Proteomes" id="UP000039217">
    <property type="component" value="Unassembled WGS sequence"/>
</dbReference>
<organism evidence="5 8">
    <name type="scientific">Mycobacterium tuberculosis</name>
    <dbReference type="NCBI Taxonomy" id="1773"/>
    <lineage>
        <taxon>Bacteria</taxon>
        <taxon>Bacillati</taxon>
        <taxon>Actinomycetota</taxon>
        <taxon>Actinomycetes</taxon>
        <taxon>Mycobacteriales</taxon>
        <taxon>Mycobacteriaceae</taxon>
        <taxon>Mycobacterium</taxon>
        <taxon>Mycobacterium tuberculosis complex</taxon>
    </lineage>
</organism>
<dbReference type="Proteomes" id="UP000048948">
    <property type="component" value="Unassembled WGS sequence"/>
</dbReference>
<evidence type="ECO:0000313" key="11">
    <source>
        <dbReference type="Proteomes" id="UP000046947"/>
    </source>
</evidence>
<dbReference type="Proteomes" id="UP000046947">
    <property type="component" value="Unassembled WGS sequence"/>
</dbReference>
<dbReference type="EMBL" id="CSAE01000370">
    <property type="protein sequence ID" value="COW18619.1"/>
    <property type="molecule type" value="Genomic_DNA"/>
</dbReference>